<feature type="domain" description="Peptidase M48" evidence="8">
    <location>
        <begin position="156"/>
        <end position="340"/>
    </location>
</feature>
<gene>
    <name evidence="9" type="ORF">QBC34DRAFT_98632</name>
</gene>
<evidence type="ECO:0000256" key="6">
    <source>
        <dbReference type="RuleBase" id="RU003983"/>
    </source>
</evidence>
<dbReference type="GO" id="GO:0034982">
    <property type="term" value="P:mitochondrial protein processing"/>
    <property type="evidence" value="ECO:0007669"/>
    <property type="project" value="TreeGrafter"/>
</dbReference>
<comment type="caution">
    <text evidence="9">The sequence shown here is derived from an EMBL/GenBank/DDBJ whole genome shotgun (WGS) entry which is preliminary data.</text>
</comment>
<dbReference type="Proteomes" id="UP001321760">
    <property type="component" value="Unassembled WGS sequence"/>
</dbReference>
<keyword evidence="7" id="KW-0812">Transmembrane</keyword>
<evidence type="ECO:0000256" key="2">
    <source>
        <dbReference type="ARBA" id="ARBA00022723"/>
    </source>
</evidence>
<dbReference type="GO" id="GO:0006515">
    <property type="term" value="P:protein quality control for misfolded or incompletely synthesized proteins"/>
    <property type="evidence" value="ECO:0007669"/>
    <property type="project" value="TreeGrafter"/>
</dbReference>
<comment type="similarity">
    <text evidence="6">Belongs to the peptidase M48 family.</text>
</comment>
<keyword evidence="1 6" id="KW-0645">Protease</keyword>
<keyword evidence="5 6" id="KW-0482">Metalloprotease</keyword>
<evidence type="ECO:0000256" key="4">
    <source>
        <dbReference type="ARBA" id="ARBA00022833"/>
    </source>
</evidence>
<name>A0AAV9GK15_9PEZI</name>
<accession>A0AAV9GK15</accession>
<feature type="transmembrane region" description="Helical" evidence="7">
    <location>
        <begin position="244"/>
        <end position="263"/>
    </location>
</feature>
<dbReference type="PANTHER" id="PTHR22726:SF1">
    <property type="entry name" value="METALLOENDOPEPTIDASE OMA1, MITOCHONDRIAL"/>
    <property type="match status" value="1"/>
</dbReference>
<evidence type="ECO:0000256" key="1">
    <source>
        <dbReference type="ARBA" id="ARBA00022670"/>
    </source>
</evidence>
<dbReference type="InterPro" id="IPR001915">
    <property type="entry name" value="Peptidase_M48"/>
</dbReference>
<protein>
    <submittedName>
        <fullName evidence="9">Peptidase family M48-domain-containing protein</fullName>
    </submittedName>
</protein>
<dbReference type="Gene3D" id="3.30.2010.10">
    <property type="entry name" value="Metalloproteases ('zincins'), catalytic domain"/>
    <property type="match status" value="1"/>
</dbReference>
<evidence type="ECO:0000256" key="3">
    <source>
        <dbReference type="ARBA" id="ARBA00022801"/>
    </source>
</evidence>
<keyword evidence="2" id="KW-0479">Metal-binding</keyword>
<comment type="cofactor">
    <cofactor evidence="6">
        <name>Zn(2+)</name>
        <dbReference type="ChEBI" id="CHEBI:29105"/>
    </cofactor>
    <text evidence="6">Binds 1 zinc ion per subunit.</text>
</comment>
<keyword evidence="10" id="KW-1185">Reference proteome</keyword>
<reference evidence="9" key="2">
    <citation type="submission" date="2023-05" db="EMBL/GenBank/DDBJ databases">
        <authorList>
            <consortium name="Lawrence Berkeley National Laboratory"/>
            <person name="Steindorff A."/>
            <person name="Hensen N."/>
            <person name="Bonometti L."/>
            <person name="Westerberg I."/>
            <person name="Brannstrom I.O."/>
            <person name="Guillou S."/>
            <person name="Cros-Aarteil S."/>
            <person name="Calhoun S."/>
            <person name="Haridas S."/>
            <person name="Kuo A."/>
            <person name="Mondo S."/>
            <person name="Pangilinan J."/>
            <person name="Riley R."/>
            <person name="Labutti K."/>
            <person name="Andreopoulos B."/>
            <person name="Lipzen A."/>
            <person name="Chen C."/>
            <person name="Yanf M."/>
            <person name="Daum C."/>
            <person name="Ng V."/>
            <person name="Clum A."/>
            <person name="Ohm R."/>
            <person name="Martin F."/>
            <person name="Silar P."/>
            <person name="Natvig D."/>
            <person name="Lalanne C."/>
            <person name="Gautier V."/>
            <person name="Ament-Velasquez S.L."/>
            <person name="Kruys A."/>
            <person name="Hutchinson M.I."/>
            <person name="Powell A.J."/>
            <person name="Barry K."/>
            <person name="Miller A.N."/>
            <person name="Grigoriev I.V."/>
            <person name="Debuchy R."/>
            <person name="Gladieux P."/>
            <person name="Thoren M.H."/>
            <person name="Johannesson H."/>
        </authorList>
    </citation>
    <scope>NUCLEOTIDE SEQUENCE</scope>
    <source>
        <strain evidence="9">PSN243</strain>
    </source>
</reference>
<evidence type="ECO:0000313" key="10">
    <source>
        <dbReference type="Proteomes" id="UP001321760"/>
    </source>
</evidence>
<feature type="transmembrane region" description="Helical" evidence="7">
    <location>
        <begin position="89"/>
        <end position="107"/>
    </location>
</feature>
<dbReference type="GO" id="GO:0004222">
    <property type="term" value="F:metalloendopeptidase activity"/>
    <property type="evidence" value="ECO:0007669"/>
    <property type="project" value="InterPro"/>
</dbReference>
<dbReference type="Pfam" id="PF01435">
    <property type="entry name" value="Peptidase_M48"/>
    <property type="match status" value="1"/>
</dbReference>
<dbReference type="AlphaFoldDB" id="A0AAV9GK15"/>
<evidence type="ECO:0000259" key="8">
    <source>
        <dbReference type="Pfam" id="PF01435"/>
    </source>
</evidence>
<sequence length="374" mass="41545">MSRLLRAPPFSLRRPVPLPPIPPTTASRAASILPATRTALLTRLRPLARTKPPALPLLRRYATYRDPHGREIRPLITSASVSRAARSPGTYVVIGIAVSGAFIFYFSNLETVPVSGRTRFNVYGPDTVREAGEMQYKATMYELEKAGARILPGWDWRTVRVKRVMRKLIPFSGMADEAWEIFVIEDPHTANAFVLPGGKVFVFSGILPLARTDDALAAVLGHEIAHNVADHVGERMSAAIGTNIVLYSAMALVGFLGFGPLLMHYVGSRFLDIAFGNPMSRLQESEADYIGLIMMSEACFNPADAVAFWQRMEQAKGEEVPEWLSTHPSNVSRIKRIQEWLPEAMERRQNSDCHTTTAFADLFRRALSQGIIII</sequence>
<keyword evidence="7" id="KW-1133">Transmembrane helix</keyword>
<keyword evidence="3 6" id="KW-0378">Hydrolase</keyword>
<proteinExistence type="inferred from homology"/>
<organism evidence="9 10">
    <name type="scientific">Podospora aff. communis PSN243</name>
    <dbReference type="NCBI Taxonomy" id="3040156"/>
    <lineage>
        <taxon>Eukaryota</taxon>
        <taxon>Fungi</taxon>
        <taxon>Dikarya</taxon>
        <taxon>Ascomycota</taxon>
        <taxon>Pezizomycotina</taxon>
        <taxon>Sordariomycetes</taxon>
        <taxon>Sordariomycetidae</taxon>
        <taxon>Sordariales</taxon>
        <taxon>Podosporaceae</taxon>
        <taxon>Podospora</taxon>
    </lineage>
</organism>
<dbReference type="EMBL" id="MU865939">
    <property type="protein sequence ID" value="KAK4449119.1"/>
    <property type="molecule type" value="Genomic_DNA"/>
</dbReference>
<dbReference type="PANTHER" id="PTHR22726">
    <property type="entry name" value="METALLOENDOPEPTIDASE OMA1"/>
    <property type="match status" value="1"/>
</dbReference>
<dbReference type="InterPro" id="IPR051156">
    <property type="entry name" value="Mito/Outer_Membr_Metalloprot"/>
</dbReference>
<evidence type="ECO:0000313" key="9">
    <source>
        <dbReference type="EMBL" id="KAK4449119.1"/>
    </source>
</evidence>
<keyword evidence="7" id="KW-0472">Membrane</keyword>
<reference evidence="9" key="1">
    <citation type="journal article" date="2023" name="Mol. Phylogenet. Evol.">
        <title>Genome-scale phylogeny and comparative genomics of the fungal order Sordariales.</title>
        <authorList>
            <person name="Hensen N."/>
            <person name="Bonometti L."/>
            <person name="Westerberg I."/>
            <person name="Brannstrom I.O."/>
            <person name="Guillou S."/>
            <person name="Cros-Aarteil S."/>
            <person name="Calhoun S."/>
            <person name="Haridas S."/>
            <person name="Kuo A."/>
            <person name="Mondo S."/>
            <person name="Pangilinan J."/>
            <person name="Riley R."/>
            <person name="LaButti K."/>
            <person name="Andreopoulos B."/>
            <person name="Lipzen A."/>
            <person name="Chen C."/>
            <person name="Yan M."/>
            <person name="Daum C."/>
            <person name="Ng V."/>
            <person name="Clum A."/>
            <person name="Steindorff A."/>
            <person name="Ohm R.A."/>
            <person name="Martin F."/>
            <person name="Silar P."/>
            <person name="Natvig D.O."/>
            <person name="Lalanne C."/>
            <person name="Gautier V."/>
            <person name="Ament-Velasquez S.L."/>
            <person name="Kruys A."/>
            <person name="Hutchinson M.I."/>
            <person name="Powell A.J."/>
            <person name="Barry K."/>
            <person name="Miller A.N."/>
            <person name="Grigoriev I.V."/>
            <person name="Debuchy R."/>
            <person name="Gladieux P."/>
            <person name="Hiltunen Thoren M."/>
            <person name="Johannesson H."/>
        </authorList>
    </citation>
    <scope>NUCLEOTIDE SEQUENCE</scope>
    <source>
        <strain evidence="9">PSN243</strain>
    </source>
</reference>
<evidence type="ECO:0000256" key="5">
    <source>
        <dbReference type="ARBA" id="ARBA00023049"/>
    </source>
</evidence>
<dbReference type="GO" id="GO:0005743">
    <property type="term" value="C:mitochondrial inner membrane"/>
    <property type="evidence" value="ECO:0007669"/>
    <property type="project" value="TreeGrafter"/>
</dbReference>
<evidence type="ECO:0000256" key="7">
    <source>
        <dbReference type="SAM" id="Phobius"/>
    </source>
</evidence>
<dbReference type="GO" id="GO:0046872">
    <property type="term" value="F:metal ion binding"/>
    <property type="evidence" value="ECO:0007669"/>
    <property type="project" value="UniProtKB-KW"/>
</dbReference>
<dbReference type="CDD" id="cd07331">
    <property type="entry name" value="M48C_Oma1_like"/>
    <property type="match status" value="1"/>
</dbReference>
<keyword evidence="4 6" id="KW-0862">Zinc</keyword>